<proteinExistence type="predicted"/>
<dbReference type="PROSITE" id="PS50883">
    <property type="entry name" value="EAL"/>
    <property type="match status" value="1"/>
</dbReference>
<evidence type="ECO:0000259" key="2">
    <source>
        <dbReference type="PROSITE" id="PS50112"/>
    </source>
</evidence>
<dbReference type="NCBIfam" id="TIGR00254">
    <property type="entry name" value="GGDEF"/>
    <property type="match status" value="1"/>
</dbReference>
<dbReference type="InterPro" id="IPR029016">
    <property type="entry name" value="GAF-like_dom_sf"/>
</dbReference>
<evidence type="ECO:0000259" key="3">
    <source>
        <dbReference type="PROSITE" id="PS50113"/>
    </source>
</evidence>
<dbReference type="EMBL" id="JAEPBG010000001">
    <property type="protein sequence ID" value="MBK4733988.1"/>
    <property type="molecule type" value="Genomic_DNA"/>
</dbReference>
<reference evidence="6" key="1">
    <citation type="submission" date="2021-01" db="EMBL/GenBank/DDBJ databases">
        <title>Genome sequence of strain Noviherbaspirillum sp. DKR-6.</title>
        <authorList>
            <person name="Chaudhary D.K."/>
        </authorList>
    </citation>
    <scope>NUCLEOTIDE SEQUENCE</scope>
    <source>
        <strain evidence="6">DKR-6</strain>
    </source>
</reference>
<dbReference type="SMART" id="SM00052">
    <property type="entry name" value="EAL"/>
    <property type="match status" value="1"/>
</dbReference>
<dbReference type="SUPFAM" id="SSF55781">
    <property type="entry name" value="GAF domain-like"/>
    <property type="match status" value="1"/>
</dbReference>
<dbReference type="InterPro" id="IPR013655">
    <property type="entry name" value="PAS_fold_3"/>
</dbReference>
<dbReference type="Pfam" id="PF01590">
    <property type="entry name" value="GAF"/>
    <property type="match status" value="1"/>
</dbReference>
<dbReference type="Gene3D" id="2.10.70.100">
    <property type="match status" value="1"/>
</dbReference>
<dbReference type="FunFam" id="3.30.70.270:FF:000001">
    <property type="entry name" value="Diguanylate cyclase domain protein"/>
    <property type="match status" value="1"/>
</dbReference>
<dbReference type="Pfam" id="PF13426">
    <property type="entry name" value="PAS_9"/>
    <property type="match status" value="1"/>
</dbReference>
<dbReference type="Pfam" id="PF00990">
    <property type="entry name" value="GGDEF"/>
    <property type="match status" value="1"/>
</dbReference>
<name>A0A934SYC1_9BURK</name>
<comment type="caution">
    <text evidence="6">The sequence shown here is derived from an EMBL/GenBank/DDBJ whole genome shotgun (WGS) entry which is preliminary data.</text>
</comment>
<organism evidence="6 7">
    <name type="scientific">Noviherbaspirillum pedocola</name>
    <dbReference type="NCBI Taxonomy" id="2801341"/>
    <lineage>
        <taxon>Bacteria</taxon>
        <taxon>Pseudomonadati</taxon>
        <taxon>Pseudomonadota</taxon>
        <taxon>Betaproteobacteria</taxon>
        <taxon>Burkholderiales</taxon>
        <taxon>Oxalobacteraceae</taxon>
        <taxon>Noviherbaspirillum</taxon>
    </lineage>
</organism>
<dbReference type="Pfam" id="PF08447">
    <property type="entry name" value="PAS_3"/>
    <property type="match status" value="1"/>
</dbReference>
<evidence type="ECO:0000256" key="1">
    <source>
        <dbReference type="ARBA" id="ARBA00051114"/>
    </source>
</evidence>
<dbReference type="PROSITE" id="PS50887">
    <property type="entry name" value="GGDEF"/>
    <property type="match status" value="1"/>
</dbReference>
<feature type="domain" description="EAL" evidence="4">
    <location>
        <begin position="613"/>
        <end position="859"/>
    </location>
</feature>
<feature type="domain" description="PAS" evidence="2">
    <location>
        <begin position="330"/>
        <end position="355"/>
    </location>
</feature>
<dbReference type="InterPro" id="IPR000014">
    <property type="entry name" value="PAS"/>
</dbReference>
<dbReference type="SMART" id="SM00065">
    <property type="entry name" value="GAF"/>
    <property type="match status" value="1"/>
</dbReference>
<dbReference type="PROSITE" id="PS50112">
    <property type="entry name" value="PAS"/>
    <property type="match status" value="1"/>
</dbReference>
<dbReference type="AlphaFoldDB" id="A0A934SYC1"/>
<dbReference type="InterPro" id="IPR001633">
    <property type="entry name" value="EAL_dom"/>
</dbReference>
<dbReference type="PANTHER" id="PTHR44757">
    <property type="entry name" value="DIGUANYLATE CYCLASE DGCP"/>
    <property type="match status" value="1"/>
</dbReference>
<dbReference type="SUPFAM" id="SSF141868">
    <property type="entry name" value="EAL domain-like"/>
    <property type="match status" value="1"/>
</dbReference>
<evidence type="ECO:0000259" key="5">
    <source>
        <dbReference type="PROSITE" id="PS50887"/>
    </source>
</evidence>
<feature type="domain" description="PAC" evidence="3">
    <location>
        <begin position="255"/>
        <end position="306"/>
    </location>
</feature>
<dbReference type="NCBIfam" id="TIGR00229">
    <property type="entry name" value="sensory_box"/>
    <property type="match status" value="1"/>
</dbReference>
<accession>A0A934SYC1</accession>
<dbReference type="RefSeq" id="WP_200590690.1">
    <property type="nucleotide sequence ID" value="NZ_JAEPBG010000001.1"/>
</dbReference>
<dbReference type="Gene3D" id="3.30.450.20">
    <property type="entry name" value="PAS domain"/>
    <property type="match status" value="2"/>
</dbReference>
<dbReference type="CDD" id="cd01949">
    <property type="entry name" value="GGDEF"/>
    <property type="match status" value="1"/>
</dbReference>
<dbReference type="InterPro" id="IPR000700">
    <property type="entry name" value="PAS-assoc_C"/>
</dbReference>
<dbReference type="PROSITE" id="PS50113">
    <property type="entry name" value="PAC"/>
    <property type="match status" value="2"/>
</dbReference>
<dbReference type="InterPro" id="IPR003018">
    <property type="entry name" value="GAF"/>
</dbReference>
<dbReference type="CDD" id="cd00130">
    <property type="entry name" value="PAS"/>
    <property type="match status" value="1"/>
</dbReference>
<dbReference type="SMART" id="SM00086">
    <property type="entry name" value="PAC"/>
    <property type="match status" value="2"/>
</dbReference>
<dbReference type="CDD" id="cd01948">
    <property type="entry name" value="EAL"/>
    <property type="match status" value="1"/>
</dbReference>
<dbReference type="Gene3D" id="3.30.70.270">
    <property type="match status" value="1"/>
</dbReference>
<dbReference type="SUPFAM" id="SSF55073">
    <property type="entry name" value="Nucleotide cyclase"/>
    <property type="match status" value="1"/>
</dbReference>
<dbReference type="InterPro" id="IPR000160">
    <property type="entry name" value="GGDEF_dom"/>
</dbReference>
<dbReference type="InterPro" id="IPR001610">
    <property type="entry name" value="PAC"/>
</dbReference>
<dbReference type="InterPro" id="IPR035919">
    <property type="entry name" value="EAL_sf"/>
</dbReference>
<dbReference type="FunFam" id="3.20.20.450:FF:000001">
    <property type="entry name" value="Cyclic di-GMP phosphodiesterase yahA"/>
    <property type="match status" value="1"/>
</dbReference>
<dbReference type="Gene3D" id="3.30.450.40">
    <property type="match status" value="1"/>
</dbReference>
<sequence>MNHDRQDEAGRLEALRSFDVLNTEPEQAFDDITRFAASVCDAPMAVITLVDETRQWFKSAVGLNVRQTARSIAFCNRTIQQEMPMIVADAAADPKFHDNPLVTGDPHLRFYAGFPLRSREGYGLGALAVLDRVPRTLDARQMQTMQILAGQVMALLELRRQRRDLGQLLEERDRMNDVLRNQAHSLQDAQRIAGMGGWELDAGSRKLRCSEELYSLLDLPPRAAEDLPSLLRLVPPSDRRRVAAAIDCALQGAALDIEHRIRLPDGSQRSVRQRAEMRVRDGGHRVLVGTMQDITEQHASQGTLRLLHDCISRIKDAIMITEASELAEPGPRILFVNEAFERITGYAAAEVIGRSPRMLQGPKTDRQQLRRIGEALDHCEPVTAELLNYARDGSTFWVECTISPVTDQSGAISYFVAVQRDITERKRAEAEIERLAFYDSLTALPNRRLLMDRLQQSLEAARRSGMVGALIFLDVDNFKTLNDTLGHDKGDLLLQQIARRIESCVRRCNTVARLGGDEFVILLEDLGRDAETGAAHAEVVIEKILEAFRADFVLGADRYHCTPSMGVALFDREHGDVDDLFKRADLAMYQAKAAGRNTACFFDPAMQSAINARVALEREIREALARGEFLLYYQPQTDSAGNTIGMEALVRWRHPQRGLVSPDYFIRLAEETGLILPLGLWVLESACRQLREWGGQRGGGNWPVSVNVSASQFRHPQFVELVLKVVRDSGIDPRRLKLELTESVLVENPEETIAKMARLREAGVGFSLDDFGTGYSSLSYLKRLPLDQIKIDRSFVRDVLTDPNDAAIARTILALGQILGLQVVAEGVESGAQRDFLESLGCHAYQGYFFSHPMPPERM</sequence>
<dbReference type="Proteomes" id="UP000622890">
    <property type="component" value="Unassembled WGS sequence"/>
</dbReference>
<dbReference type="Pfam" id="PF00563">
    <property type="entry name" value="EAL"/>
    <property type="match status" value="1"/>
</dbReference>
<evidence type="ECO:0000313" key="7">
    <source>
        <dbReference type="Proteomes" id="UP000622890"/>
    </source>
</evidence>
<dbReference type="SMART" id="SM00267">
    <property type="entry name" value="GGDEF"/>
    <property type="match status" value="1"/>
</dbReference>
<dbReference type="InterPro" id="IPR029787">
    <property type="entry name" value="Nucleotide_cyclase"/>
</dbReference>
<keyword evidence="7" id="KW-1185">Reference proteome</keyword>
<gene>
    <name evidence="6" type="ORF">JJB74_05125</name>
</gene>
<dbReference type="InterPro" id="IPR043128">
    <property type="entry name" value="Rev_trsase/Diguanyl_cyclase"/>
</dbReference>
<feature type="domain" description="GGDEF" evidence="5">
    <location>
        <begin position="466"/>
        <end position="604"/>
    </location>
</feature>
<dbReference type="SUPFAM" id="SSF55785">
    <property type="entry name" value="PYP-like sensor domain (PAS domain)"/>
    <property type="match status" value="2"/>
</dbReference>
<evidence type="ECO:0000313" key="6">
    <source>
        <dbReference type="EMBL" id="MBK4733988.1"/>
    </source>
</evidence>
<comment type="catalytic activity">
    <reaction evidence="1">
        <text>3',3'-c-di-GMP + H2O = 5'-phosphoguanylyl(3'-&gt;5')guanosine + H(+)</text>
        <dbReference type="Rhea" id="RHEA:24902"/>
        <dbReference type="ChEBI" id="CHEBI:15377"/>
        <dbReference type="ChEBI" id="CHEBI:15378"/>
        <dbReference type="ChEBI" id="CHEBI:58754"/>
        <dbReference type="ChEBI" id="CHEBI:58805"/>
        <dbReference type="EC" id="3.1.4.52"/>
    </reaction>
    <physiologicalReaction direction="left-to-right" evidence="1">
        <dbReference type="Rhea" id="RHEA:24903"/>
    </physiologicalReaction>
</comment>
<dbReference type="PANTHER" id="PTHR44757:SF2">
    <property type="entry name" value="BIOFILM ARCHITECTURE MAINTENANCE PROTEIN MBAA"/>
    <property type="match status" value="1"/>
</dbReference>
<dbReference type="InterPro" id="IPR052155">
    <property type="entry name" value="Biofilm_reg_signaling"/>
</dbReference>
<feature type="domain" description="PAC" evidence="3">
    <location>
        <begin position="380"/>
        <end position="434"/>
    </location>
</feature>
<protein>
    <submittedName>
        <fullName evidence="6">EAL domain-containing protein</fullName>
    </submittedName>
</protein>
<dbReference type="InterPro" id="IPR035965">
    <property type="entry name" value="PAS-like_dom_sf"/>
</dbReference>
<dbReference type="Gene3D" id="3.20.20.450">
    <property type="entry name" value="EAL domain"/>
    <property type="match status" value="1"/>
</dbReference>
<dbReference type="GO" id="GO:0071111">
    <property type="term" value="F:cyclic-guanylate-specific phosphodiesterase activity"/>
    <property type="evidence" value="ECO:0007669"/>
    <property type="project" value="UniProtKB-EC"/>
</dbReference>
<dbReference type="GO" id="GO:0071732">
    <property type="term" value="P:cellular response to nitric oxide"/>
    <property type="evidence" value="ECO:0007669"/>
    <property type="project" value="UniProtKB-ARBA"/>
</dbReference>
<evidence type="ECO:0000259" key="4">
    <source>
        <dbReference type="PROSITE" id="PS50883"/>
    </source>
</evidence>